<name>A0AAV1TDH1_9STRA</name>
<proteinExistence type="predicted"/>
<protein>
    <recommendedName>
        <fullName evidence="3">Reverse transcriptase</fullName>
    </recommendedName>
</protein>
<sequence>MDGLEAQPKNLESLVNIPFPSTLRALQSFLGSLNYYRRFIQDFAVVRRGVA</sequence>
<dbReference type="Gene3D" id="3.30.70.270">
    <property type="match status" value="1"/>
</dbReference>
<dbReference type="InterPro" id="IPR051320">
    <property type="entry name" value="Viral_Replic_Matur_Polypro"/>
</dbReference>
<evidence type="ECO:0008006" key="3">
    <source>
        <dbReference type="Google" id="ProtNLM"/>
    </source>
</evidence>
<evidence type="ECO:0000313" key="1">
    <source>
        <dbReference type="EMBL" id="CAK7917870.1"/>
    </source>
</evidence>
<dbReference type="PANTHER" id="PTHR33064:SF37">
    <property type="entry name" value="RIBONUCLEASE H"/>
    <property type="match status" value="1"/>
</dbReference>
<reference evidence="1" key="1">
    <citation type="submission" date="2024-01" db="EMBL/GenBank/DDBJ databases">
        <authorList>
            <person name="Webb A."/>
        </authorList>
    </citation>
    <scope>NUCLEOTIDE SEQUENCE</scope>
    <source>
        <strain evidence="1">Pm1</strain>
    </source>
</reference>
<dbReference type="InterPro" id="IPR043128">
    <property type="entry name" value="Rev_trsase/Diguanyl_cyclase"/>
</dbReference>
<dbReference type="EMBL" id="CAKLBY020000047">
    <property type="protein sequence ID" value="CAK7917870.1"/>
    <property type="molecule type" value="Genomic_DNA"/>
</dbReference>
<gene>
    <name evidence="1" type="ORF">PM001_LOCUS5679</name>
</gene>
<evidence type="ECO:0000313" key="2">
    <source>
        <dbReference type="Proteomes" id="UP001162060"/>
    </source>
</evidence>
<dbReference type="InterPro" id="IPR043502">
    <property type="entry name" value="DNA/RNA_pol_sf"/>
</dbReference>
<dbReference type="PANTHER" id="PTHR33064">
    <property type="entry name" value="POL PROTEIN"/>
    <property type="match status" value="1"/>
</dbReference>
<dbReference type="SUPFAM" id="SSF56672">
    <property type="entry name" value="DNA/RNA polymerases"/>
    <property type="match status" value="1"/>
</dbReference>
<organism evidence="1 2">
    <name type="scientific">Peronospora matthiolae</name>
    <dbReference type="NCBI Taxonomy" id="2874970"/>
    <lineage>
        <taxon>Eukaryota</taxon>
        <taxon>Sar</taxon>
        <taxon>Stramenopiles</taxon>
        <taxon>Oomycota</taxon>
        <taxon>Peronosporomycetes</taxon>
        <taxon>Peronosporales</taxon>
        <taxon>Peronosporaceae</taxon>
        <taxon>Peronospora</taxon>
    </lineage>
</organism>
<comment type="caution">
    <text evidence="1">The sequence shown here is derived from an EMBL/GenBank/DDBJ whole genome shotgun (WGS) entry which is preliminary data.</text>
</comment>
<dbReference type="Proteomes" id="UP001162060">
    <property type="component" value="Unassembled WGS sequence"/>
</dbReference>
<accession>A0AAV1TDH1</accession>
<dbReference type="AlphaFoldDB" id="A0AAV1TDH1"/>